<dbReference type="PANTHER" id="PTHR45753">
    <property type="entry name" value="ORNITHINE CARBAMOYLTRANSFERASE, MITOCHONDRIAL"/>
    <property type="match status" value="1"/>
</dbReference>
<dbReference type="InterPro" id="IPR006132">
    <property type="entry name" value="Asp/Orn_carbamoyltranf_P-bd"/>
</dbReference>
<dbReference type="EMBL" id="VAVZ01000004">
    <property type="protein sequence ID" value="TLP99762.1"/>
    <property type="molecule type" value="Genomic_DNA"/>
</dbReference>
<evidence type="ECO:0000313" key="6">
    <source>
        <dbReference type="Proteomes" id="UP000310458"/>
    </source>
</evidence>
<protein>
    <submittedName>
        <fullName evidence="5">Ornithine carbamoyltransferase</fullName>
    </submittedName>
</protein>
<dbReference type="GO" id="GO:0019240">
    <property type="term" value="P:citrulline biosynthetic process"/>
    <property type="evidence" value="ECO:0007669"/>
    <property type="project" value="TreeGrafter"/>
</dbReference>
<dbReference type="InterPro" id="IPR006131">
    <property type="entry name" value="Asp_carbamoyltransf_Asp/Orn-bd"/>
</dbReference>
<evidence type="ECO:0000313" key="5">
    <source>
        <dbReference type="EMBL" id="TLP99762.1"/>
    </source>
</evidence>
<dbReference type="Gene3D" id="3.40.50.1370">
    <property type="entry name" value="Aspartate/ornithine carbamoyltransferase"/>
    <property type="match status" value="2"/>
</dbReference>
<dbReference type="GO" id="GO:0042450">
    <property type="term" value="P:L-arginine biosynthetic process via ornithine"/>
    <property type="evidence" value="ECO:0007669"/>
    <property type="project" value="TreeGrafter"/>
</dbReference>
<accession>A0A5R9BHY3</accession>
<dbReference type="PRINTS" id="PR00102">
    <property type="entry name" value="OTCASE"/>
</dbReference>
<dbReference type="InterPro" id="IPR002292">
    <property type="entry name" value="Orn/put_carbamltrans"/>
</dbReference>
<dbReference type="PRINTS" id="PR00100">
    <property type="entry name" value="AOTCASE"/>
</dbReference>
<proteinExistence type="inferred from homology"/>
<dbReference type="InterPro" id="IPR036901">
    <property type="entry name" value="Asp/Orn_carbamoylTrfase_sf"/>
</dbReference>
<comment type="similarity">
    <text evidence="2">Belongs to the aspartate/ornithine carbamoyltransferase superfamily.</text>
</comment>
<reference evidence="5 6" key="1">
    <citation type="submission" date="2019-05" db="EMBL/GenBank/DDBJ databases">
        <title>Nesterenkonia sp. GY074 isolated from the Southern Atlantic Ocean.</title>
        <authorList>
            <person name="Zhang G."/>
        </authorList>
    </citation>
    <scope>NUCLEOTIDE SEQUENCE [LARGE SCALE GENOMIC DNA]</scope>
    <source>
        <strain evidence="5 6">GY074</strain>
    </source>
</reference>
<dbReference type="GO" id="GO:0004585">
    <property type="term" value="F:ornithine carbamoyltransferase activity"/>
    <property type="evidence" value="ECO:0007669"/>
    <property type="project" value="TreeGrafter"/>
</dbReference>
<dbReference type="SUPFAM" id="SSF53671">
    <property type="entry name" value="Aspartate/ornithine carbamoyltransferase"/>
    <property type="match status" value="1"/>
</dbReference>
<dbReference type="AlphaFoldDB" id="A0A5R9BHY3"/>
<dbReference type="GO" id="GO:0016597">
    <property type="term" value="F:amino acid binding"/>
    <property type="evidence" value="ECO:0007669"/>
    <property type="project" value="InterPro"/>
</dbReference>
<sequence length="278" mass="30102">MRNLIRLDSWSENDVEHVFALADAFRSGAGPTVAGSAVMFFPSTSLRTRVTFERGAALMGLQPIVLPSETLNKDEALSDAAGYIQTWADLLVVRHGRISVMDELAVSHALPVINAMSDANHPCEVLSDLYTLRQRGDLRTLRFLFVGADGNIARAWQEAARVLSLDVVQCCPESLATPNQKWVEDLHSAVQSADVIITDGPGDNGEALAPYQITSSLLDAAPTGAQFAPCPPFKRGREVSADALTHDSFVGHRFKASLLPVQQAIMAFCLADSWDQAL</sequence>
<dbReference type="RefSeq" id="WP_138251949.1">
    <property type="nucleotide sequence ID" value="NZ_VAVZ01000004.1"/>
</dbReference>
<comment type="caution">
    <text evidence="5">The sequence shown here is derived from an EMBL/GenBank/DDBJ whole genome shotgun (WGS) entry which is preliminary data.</text>
</comment>
<dbReference type="InterPro" id="IPR006130">
    <property type="entry name" value="Asp/Orn_carbamoylTrfase"/>
</dbReference>
<keyword evidence="6" id="KW-1185">Reference proteome</keyword>
<gene>
    <name evidence="5" type="ORF">FEF26_02435</name>
</gene>
<evidence type="ECO:0000256" key="1">
    <source>
        <dbReference type="ARBA" id="ARBA00022679"/>
    </source>
</evidence>
<dbReference type="Pfam" id="PF00185">
    <property type="entry name" value="OTCace"/>
    <property type="match status" value="1"/>
</dbReference>
<feature type="domain" description="Aspartate/ornithine carbamoyltransferase carbamoyl-P binding" evidence="4">
    <location>
        <begin position="2"/>
        <end position="134"/>
    </location>
</feature>
<evidence type="ECO:0000259" key="4">
    <source>
        <dbReference type="Pfam" id="PF02729"/>
    </source>
</evidence>
<dbReference type="Pfam" id="PF02729">
    <property type="entry name" value="OTCace_N"/>
    <property type="match status" value="1"/>
</dbReference>
<dbReference type="PANTHER" id="PTHR45753:SF3">
    <property type="entry name" value="ORNITHINE TRANSCARBAMYLASE, MITOCHONDRIAL"/>
    <property type="match status" value="1"/>
</dbReference>
<dbReference type="Proteomes" id="UP000310458">
    <property type="component" value="Unassembled WGS sequence"/>
</dbReference>
<evidence type="ECO:0000259" key="3">
    <source>
        <dbReference type="Pfam" id="PF00185"/>
    </source>
</evidence>
<name>A0A5R9BHY3_9MICC</name>
<keyword evidence="1 2" id="KW-0808">Transferase</keyword>
<evidence type="ECO:0000256" key="2">
    <source>
        <dbReference type="RuleBase" id="RU003634"/>
    </source>
</evidence>
<organism evidence="5 6">
    <name type="scientific">Nesterenkonia salmonea</name>
    <dbReference type="NCBI Taxonomy" id="1804987"/>
    <lineage>
        <taxon>Bacteria</taxon>
        <taxon>Bacillati</taxon>
        <taxon>Actinomycetota</taxon>
        <taxon>Actinomycetes</taxon>
        <taxon>Micrococcales</taxon>
        <taxon>Micrococcaceae</taxon>
        <taxon>Nesterenkonia</taxon>
    </lineage>
</organism>
<dbReference type="OrthoDB" id="9802587at2"/>
<feature type="domain" description="Aspartate/ornithine carbamoyltransferase Asp/Orn-binding" evidence="3">
    <location>
        <begin position="142"/>
        <end position="268"/>
    </location>
</feature>